<evidence type="ECO:0000256" key="5">
    <source>
        <dbReference type="ARBA" id="ARBA00023136"/>
    </source>
</evidence>
<proteinExistence type="predicted"/>
<sequence>MMITLLTGMLATAVLAGGVLALAALGEVLAERVGVTNLGVEGLMALGAVTAVMTVASIPSPWVGLLVAGLVGAAGGMVFAFGAVVMRANQVLCGLATTFMGLGLSTALGHNYAGQPVATTFGHVTVPLLSSIPVIGPALFGQNILIVPIYVILPALVHFVMFRTRHGLNMRAVGENPAAADAAGIPVMAMRFWYVTLGGAMAGMAGGYLTLTYVPVWSEGMVAGRGWIALALVIFAGYRPVIVTLSALLFGLVTALSFVGQAHNWPIDPAFLNMLPYVGTMAFIIVPVVVWHRMRRVMAAPAALAQPYYRDVR</sequence>
<dbReference type="Proteomes" id="UP000031553">
    <property type="component" value="Unassembled WGS sequence"/>
</dbReference>
<keyword evidence="5 6" id="KW-0472">Membrane</keyword>
<dbReference type="GO" id="GO:0005886">
    <property type="term" value="C:plasma membrane"/>
    <property type="evidence" value="ECO:0007669"/>
    <property type="project" value="UniProtKB-SubCell"/>
</dbReference>
<feature type="transmembrane region" description="Helical" evidence="6">
    <location>
        <begin position="245"/>
        <end position="262"/>
    </location>
</feature>
<keyword evidence="2" id="KW-1003">Cell membrane</keyword>
<dbReference type="InterPro" id="IPR001851">
    <property type="entry name" value="ABC_transp_permease"/>
</dbReference>
<evidence type="ECO:0000256" key="6">
    <source>
        <dbReference type="SAM" id="Phobius"/>
    </source>
</evidence>
<evidence type="ECO:0000256" key="4">
    <source>
        <dbReference type="ARBA" id="ARBA00022989"/>
    </source>
</evidence>
<dbReference type="CDD" id="cd06580">
    <property type="entry name" value="TM_PBP1_transp_TpRbsC_like"/>
    <property type="match status" value="1"/>
</dbReference>
<dbReference type="Pfam" id="PF02653">
    <property type="entry name" value="BPD_transp_2"/>
    <property type="match status" value="1"/>
</dbReference>
<organism evidence="7 8">
    <name type="scientific">Komagataeibacter intermedius AF2</name>
    <dbReference type="NCBI Taxonomy" id="1458464"/>
    <lineage>
        <taxon>Bacteria</taxon>
        <taxon>Pseudomonadati</taxon>
        <taxon>Pseudomonadota</taxon>
        <taxon>Alphaproteobacteria</taxon>
        <taxon>Acetobacterales</taxon>
        <taxon>Acetobacteraceae</taxon>
        <taxon>Komagataeibacter</taxon>
    </lineage>
</organism>
<evidence type="ECO:0000256" key="2">
    <source>
        <dbReference type="ARBA" id="ARBA00022475"/>
    </source>
</evidence>
<name>A0A0N1N3V9_9PROT</name>
<feature type="transmembrane region" description="Helical" evidence="6">
    <location>
        <begin position="134"/>
        <end position="161"/>
    </location>
</feature>
<reference evidence="7 8" key="1">
    <citation type="submission" date="2015-07" db="EMBL/GenBank/DDBJ databases">
        <title>Draft Genome Sequence of Komagataeibacter intermedius Strain AF2, Isolated from Kombucha Tea.</title>
        <authorList>
            <person name="Santos R.A."/>
            <person name="Berretta A.A."/>
            <person name="Barud H.S."/>
            <person name="Ribeiro S.J."/>
            <person name="Gonzalez-Garcia L.N."/>
            <person name="Zucchi T.D."/>
            <person name="Goldman G.H."/>
            <person name="Riano-Pachon D.M."/>
        </authorList>
    </citation>
    <scope>NUCLEOTIDE SEQUENCE [LARGE SCALE GENOMIC DNA]</scope>
    <source>
        <strain evidence="7 8">AF2</strain>
    </source>
</reference>
<gene>
    <name evidence="7" type="ORF">GLUCOINTEAF2_0201213</name>
</gene>
<protein>
    <submittedName>
        <fullName evidence="7">Sugar ABC transporter</fullName>
    </submittedName>
</protein>
<evidence type="ECO:0000256" key="3">
    <source>
        <dbReference type="ARBA" id="ARBA00022692"/>
    </source>
</evidence>
<evidence type="ECO:0000313" key="8">
    <source>
        <dbReference type="Proteomes" id="UP000031553"/>
    </source>
</evidence>
<dbReference type="PANTHER" id="PTHR43370:SF2">
    <property type="entry name" value="ABC TRANSPORTER PERMEASE PROTEIN"/>
    <property type="match status" value="1"/>
</dbReference>
<feature type="transmembrane region" description="Helical" evidence="6">
    <location>
        <begin position="220"/>
        <end position="238"/>
    </location>
</feature>
<dbReference type="PANTHER" id="PTHR43370">
    <property type="entry name" value="SUGAR ABC TRANSPORTER INTEGRAL MEMBRANE PROTEIN-RELATED"/>
    <property type="match status" value="1"/>
</dbReference>
<comment type="subcellular location">
    <subcellularLocation>
        <location evidence="1">Cell membrane</location>
        <topology evidence="1">Multi-pass membrane protein</topology>
    </subcellularLocation>
</comment>
<evidence type="ECO:0000313" key="7">
    <source>
        <dbReference type="EMBL" id="KPH85329.1"/>
    </source>
</evidence>
<feature type="transmembrane region" description="Helical" evidence="6">
    <location>
        <begin position="274"/>
        <end position="291"/>
    </location>
</feature>
<dbReference type="EMBL" id="JUFX02000247">
    <property type="protein sequence ID" value="KPH85329.1"/>
    <property type="molecule type" value="Genomic_DNA"/>
</dbReference>
<keyword evidence="3 6" id="KW-0812">Transmembrane</keyword>
<accession>A0A0N1N3V9</accession>
<feature type="transmembrane region" description="Helical" evidence="6">
    <location>
        <begin position="62"/>
        <end position="85"/>
    </location>
</feature>
<comment type="caution">
    <text evidence="7">The sequence shown here is derived from an EMBL/GenBank/DDBJ whole genome shotgun (WGS) entry which is preliminary data.</text>
</comment>
<keyword evidence="4 6" id="KW-1133">Transmembrane helix</keyword>
<dbReference type="AlphaFoldDB" id="A0A0N1N3V9"/>
<feature type="transmembrane region" description="Helical" evidence="6">
    <location>
        <begin position="192"/>
        <end position="214"/>
    </location>
</feature>
<feature type="transmembrane region" description="Helical" evidence="6">
    <location>
        <begin position="92"/>
        <end position="114"/>
    </location>
</feature>
<evidence type="ECO:0000256" key="1">
    <source>
        <dbReference type="ARBA" id="ARBA00004651"/>
    </source>
</evidence>
<dbReference type="GO" id="GO:0022857">
    <property type="term" value="F:transmembrane transporter activity"/>
    <property type="evidence" value="ECO:0007669"/>
    <property type="project" value="InterPro"/>
</dbReference>